<evidence type="ECO:0000256" key="5">
    <source>
        <dbReference type="ARBA" id="ARBA00022989"/>
    </source>
</evidence>
<dbReference type="InterPro" id="IPR050277">
    <property type="entry name" value="Sodium:Solute_Symporter"/>
</dbReference>
<evidence type="ECO:0000256" key="7">
    <source>
        <dbReference type="RuleBase" id="RU362091"/>
    </source>
</evidence>
<keyword evidence="3" id="KW-0813">Transport</keyword>
<evidence type="ECO:0000313" key="10">
    <source>
        <dbReference type="Proteomes" id="UP000533476"/>
    </source>
</evidence>
<dbReference type="Gene3D" id="1.20.1730.10">
    <property type="entry name" value="Sodium/glucose cotransporter"/>
    <property type="match status" value="1"/>
</dbReference>
<evidence type="ECO:0000256" key="6">
    <source>
        <dbReference type="ARBA" id="ARBA00023136"/>
    </source>
</evidence>
<protein>
    <submittedName>
        <fullName evidence="9">Sodium:solute symporter family protein</fullName>
    </submittedName>
</protein>
<name>A0A7Y0L4D1_9FIRM</name>
<dbReference type="GO" id="GO:0005886">
    <property type="term" value="C:plasma membrane"/>
    <property type="evidence" value="ECO:0007669"/>
    <property type="project" value="TreeGrafter"/>
</dbReference>
<dbReference type="GO" id="GO:0022857">
    <property type="term" value="F:transmembrane transporter activity"/>
    <property type="evidence" value="ECO:0007669"/>
    <property type="project" value="InterPro"/>
</dbReference>
<evidence type="ECO:0000256" key="2">
    <source>
        <dbReference type="ARBA" id="ARBA00006434"/>
    </source>
</evidence>
<evidence type="ECO:0000256" key="8">
    <source>
        <dbReference type="SAM" id="Phobius"/>
    </source>
</evidence>
<dbReference type="InterPro" id="IPR038377">
    <property type="entry name" value="Na/Glc_symporter_sf"/>
</dbReference>
<evidence type="ECO:0000313" key="9">
    <source>
        <dbReference type="EMBL" id="NMP23093.1"/>
    </source>
</evidence>
<dbReference type="InterPro" id="IPR001734">
    <property type="entry name" value="Na/solute_symporter"/>
</dbReference>
<feature type="transmembrane region" description="Helical" evidence="8">
    <location>
        <begin position="275"/>
        <end position="296"/>
    </location>
</feature>
<evidence type="ECO:0000256" key="1">
    <source>
        <dbReference type="ARBA" id="ARBA00004141"/>
    </source>
</evidence>
<evidence type="ECO:0000256" key="4">
    <source>
        <dbReference type="ARBA" id="ARBA00022692"/>
    </source>
</evidence>
<dbReference type="PANTHER" id="PTHR48086:SF8">
    <property type="entry name" value="MONOCARBOXYLIC ACID PERMEASE"/>
    <property type="match status" value="1"/>
</dbReference>
<sequence>MAFAVLIFALLVSLLLAWMSRRNRKSQSLEDFLVAGRSLGTPLFYLLAVGEIYSIGTIIGFPGGIYAGGAVYAVWFLGYILLAYPVGYFINPLLWQAGKLYGAETGPDLFYRHFKSRGLMLVVALASLIFVIPWGQLQFSGLEVLLEAFAPHLNPALGLTLAGALAFGYILIAGMRAPAMVSILKDTLLIASILIVGIAVIIIAAGVIPIFHHVARVSPTFLTVPKSGPKNAMPYVLSTIVFQALGFYTSPFGIQYNFTAKSKAAVKKAQMVMPLYMIMYPFLIISAFFSLAYLTGLNKNPDLSFIAAAMHVLPGWLVGVVAAGAALSAILVLAGVSLAISSVAAKNLINGYLAPDAPESTVQRWTKVAVGIYLFISILLTVLTPTLMLNLINTAYYGFTQFFPGLMALLFWRKATPIGVGIGLVGGDVAALAMYFGHMEPWGLNLGLLALVVNIVLTVGISLITPGTRTPIVHRNFRETQDSVSLAD</sequence>
<keyword evidence="5 8" id="KW-1133">Transmembrane helix</keyword>
<dbReference type="EMBL" id="JABBVZ010000039">
    <property type="protein sequence ID" value="NMP23093.1"/>
    <property type="molecule type" value="Genomic_DNA"/>
</dbReference>
<comment type="caution">
    <text evidence="9">The sequence shown here is derived from an EMBL/GenBank/DDBJ whole genome shotgun (WGS) entry which is preliminary data.</text>
</comment>
<gene>
    <name evidence="9" type="ORF">HIJ39_12155</name>
</gene>
<keyword evidence="10" id="KW-1185">Reference proteome</keyword>
<dbReference type="CDD" id="cd10322">
    <property type="entry name" value="SLC5sbd"/>
    <property type="match status" value="1"/>
</dbReference>
<organism evidence="9 10">
    <name type="scientific">Sulfobacillus harzensis</name>
    <dbReference type="NCBI Taxonomy" id="2729629"/>
    <lineage>
        <taxon>Bacteria</taxon>
        <taxon>Bacillati</taxon>
        <taxon>Bacillota</taxon>
        <taxon>Clostridia</taxon>
        <taxon>Eubacteriales</taxon>
        <taxon>Clostridiales Family XVII. Incertae Sedis</taxon>
        <taxon>Sulfobacillus</taxon>
    </lineage>
</organism>
<accession>A0A7Y0L4D1</accession>
<feature type="transmembrane region" description="Helical" evidence="8">
    <location>
        <begin position="232"/>
        <end position="254"/>
    </location>
</feature>
<dbReference type="PANTHER" id="PTHR48086">
    <property type="entry name" value="SODIUM/PROLINE SYMPORTER-RELATED"/>
    <property type="match status" value="1"/>
</dbReference>
<feature type="transmembrane region" description="Helical" evidence="8">
    <location>
        <begin position="442"/>
        <end position="465"/>
    </location>
</feature>
<dbReference type="RefSeq" id="WP_169100044.1">
    <property type="nucleotide sequence ID" value="NZ_JABBVZ010000039.1"/>
</dbReference>
<keyword evidence="4 8" id="KW-0812">Transmembrane</keyword>
<feature type="transmembrane region" description="Helical" evidence="8">
    <location>
        <begin position="70"/>
        <end position="90"/>
    </location>
</feature>
<keyword evidence="6 8" id="KW-0472">Membrane</keyword>
<evidence type="ECO:0000256" key="3">
    <source>
        <dbReference type="ARBA" id="ARBA00022448"/>
    </source>
</evidence>
<proteinExistence type="inferred from homology"/>
<feature type="transmembrane region" description="Helical" evidence="8">
    <location>
        <begin position="187"/>
        <end position="212"/>
    </location>
</feature>
<feature type="transmembrane region" description="Helical" evidence="8">
    <location>
        <begin position="418"/>
        <end position="436"/>
    </location>
</feature>
<dbReference type="Proteomes" id="UP000533476">
    <property type="component" value="Unassembled WGS sequence"/>
</dbReference>
<feature type="transmembrane region" description="Helical" evidence="8">
    <location>
        <begin position="156"/>
        <end position="175"/>
    </location>
</feature>
<dbReference type="AlphaFoldDB" id="A0A7Y0L4D1"/>
<feature type="transmembrane region" description="Helical" evidence="8">
    <location>
        <begin position="316"/>
        <end position="340"/>
    </location>
</feature>
<feature type="transmembrane region" description="Helical" evidence="8">
    <location>
        <begin position="368"/>
        <end position="388"/>
    </location>
</feature>
<feature type="transmembrane region" description="Helical" evidence="8">
    <location>
        <begin position="118"/>
        <end position="136"/>
    </location>
</feature>
<comment type="subcellular location">
    <subcellularLocation>
        <location evidence="1">Membrane</location>
        <topology evidence="1">Multi-pass membrane protein</topology>
    </subcellularLocation>
</comment>
<comment type="similarity">
    <text evidence="2 7">Belongs to the sodium:solute symporter (SSF) (TC 2.A.21) family.</text>
</comment>
<reference evidence="9 10" key="1">
    <citation type="submission" date="2020-04" db="EMBL/GenBank/DDBJ databases">
        <authorList>
            <person name="Zhang R."/>
            <person name="Schippers A."/>
        </authorList>
    </citation>
    <scope>NUCLEOTIDE SEQUENCE [LARGE SCALE GENOMIC DNA]</scope>
    <source>
        <strain evidence="9 10">DSM 109850</strain>
    </source>
</reference>
<dbReference type="Pfam" id="PF00474">
    <property type="entry name" value="SSF"/>
    <property type="match status" value="1"/>
</dbReference>
<dbReference type="PROSITE" id="PS50283">
    <property type="entry name" value="NA_SOLUT_SYMP_3"/>
    <property type="match status" value="1"/>
</dbReference>